<dbReference type="RefSeq" id="WP_061566667.1">
    <property type="nucleotide sequence ID" value="NZ_JARSQH010000079.1"/>
</dbReference>
<dbReference type="InterPro" id="IPR047960">
    <property type="entry name" value="Transpos_IS1380"/>
</dbReference>
<organism evidence="2 3">
    <name type="scientific">Heyndrickxia coagulans</name>
    <name type="common">Weizmannia coagulans</name>
    <dbReference type="NCBI Taxonomy" id="1398"/>
    <lineage>
        <taxon>Bacteria</taxon>
        <taxon>Bacillati</taxon>
        <taxon>Bacillota</taxon>
        <taxon>Bacilli</taxon>
        <taxon>Bacillales</taxon>
        <taxon>Bacillaceae</taxon>
        <taxon>Heyndrickxia</taxon>
    </lineage>
</organism>
<evidence type="ECO:0000259" key="1">
    <source>
        <dbReference type="Pfam" id="PF13701"/>
    </source>
</evidence>
<evidence type="ECO:0000313" key="2">
    <source>
        <dbReference type="EMBL" id="KYC61973.1"/>
    </source>
</evidence>
<dbReference type="EMBL" id="LQYG01000061">
    <property type="protein sequence ID" value="KYC61973.1"/>
    <property type="molecule type" value="Genomic_DNA"/>
</dbReference>
<comment type="caution">
    <text evidence="2">The sequence shown here is derived from an EMBL/GenBank/DDBJ whole genome shotgun (WGS) entry which is preliminary data.</text>
</comment>
<dbReference type="Proteomes" id="UP000075288">
    <property type="component" value="Unassembled WGS sequence"/>
</dbReference>
<protein>
    <recommendedName>
        <fullName evidence="1">Transposase DDE domain-containing protein</fullName>
    </recommendedName>
</protein>
<feature type="domain" description="Transposase DDE" evidence="1">
    <location>
        <begin position="9"/>
        <end position="431"/>
    </location>
</feature>
<reference evidence="2 3" key="1">
    <citation type="submission" date="2016-01" db="EMBL/GenBank/DDBJ databases">
        <title>Genome Sequences of Twelve Sporeforming Bacillus Species Isolated from Foods.</title>
        <authorList>
            <person name="Berendsen E.M."/>
            <person name="Wells-Bennik M.H."/>
            <person name="Krawcyk A.O."/>
            <person name="De Jong A."/>
            <person name="Holsappel S."/>
            <person name="Eijlander R.T."/>
            <person name="Kuipers O.P."/>
        </authorList>
    </citation>
    <scope>NUCLEOTIDE SEQUENCE [LARGE SCALE GENOMIC DNA]</scope>
    <source>
        <strain evidence="2 3">B4098</strain>
    </source>
</reference>
<dbReference type="InterPro" id="IPR025668">
    <property type="entry name" value="Tnp_DDE_dom"/>
</dbReference>
<evidence type="ECO:0000313" key="3">
    <source>
        <dbReference type="Proteomes" id="UP000075288"/>
    </source>
</evidence>
<dbReference type="Pfam" id="PF13701">
    <property type="entry name" value="DDE_Tnp_1_4"/>
    <property type="match status" value="1"/>
</dbReference>
<accession>A0A150JXG1</accession>
<dbReference type="SUPFAM" id="SSF53098">
    <property type="entry name" value="Ribonuclease H-like"/>
    <property type="match status" value="1"/>
</dbReference>
<proteinExistence type="predicted"/>
<dbReference type="AlphaFoldDB" id="A0A150JXG1"/>
<dbReference type="NCBIfam" id="NF033539">
    <property type="entry name" value="transpos_IS1380"/>
    <property type="match status" value="1"/>
</dbReference>
<gene>
    <name evidence="2" type="ORF">B4098_3435</name>
</gene>
<dbReference type="PATRIC" id="fig|1398.26.peg.3349"/>
<dbReference type="InterPro" id="IPR012337">
    <property type="entry name" value="RNaseH-like_sf"/>
</dbReference>
<sequence length="434" mass="51340">MNYTISVSKINYAFHLKKSTHFSGLLPILQFLERMKIEQTFRDFDCLKNYNAQYPLSKIFVYLMIGWLANCSRLFHFRTLQDDPLIRAFMGGKCPHYTLLNKDLLRLEKMEQADLEFKERMLDLIEPWMDKELILNFDSTVETVYGDQENAEVGGNPHKPGRKSYHPLLVFEGRSRLCLNAKLREGNSHSSQGVTDFAEETYQLLSPHYLIRYARFDKGFGGEPFYSYWEKRGIGYTGKLKWTSRLKKRVEDDDSPWIRYVDDGLTVIEGKAVDYQASTWEKPRRVAVIRKADKYEESQLQACDALWKYEAIVTSMDWEPIDIWRFYNQRACMENFIKESKYGFSMDKISTHSFDANQMDLLIKLLAYNLFEIFKKEHCPPAYRSYTIRRFRREFIYAAGVLVCHSRRVILNICETYVNKKAFRQMIQSVRLID</sequence>
<name>A0A150JXG1_HEYCO</name>